<comment type="caution">
    <text evidence="3">The sequence shown here is derived from an EMBL/GenBank/DDBJ whole genome shotgun (WGS) entry which is preliminary data.</text>
</comment>
<keyword evidence="4" id="KW-1185">Reference proteome</keyword>
<dbReference type="InterPro" id="IPR006598">
    <property type="entry name" value="CAP10"/>
</dbReference>
<dbReference type="PANTHER" id="PTHR12203">
    <property type="entry name" value="KDEL LYS-ASP-GLU-LEU CONTAINING - RELATED"/>
    <property type="match status" value="1"/>
</dbReference>
<feature type="domain" description="Glycosyl transferase CAP10" evidence="2">
    <location>
        <begin position="67"/>
        <end position="296"/>
    </location>
</feature>
<evidence type="ECO:0000259" key="2">
    <source>
        <dbReference type="SMART" id="SM00672"/>
    </source>
</evidence>
<dbReference type="RefSeq" id="WP_275822280.1">
    <property type="nucleotide sequence ID" value="NZ_JARHUD010000005.1"/>
</dbReference>
<dbReference type="GO" id="GO:0016740">
    <property type="term" value="F:transferase activity"/>
    <property type="evidence" value="ECO:0007669"/>
    <property type="project" value="UniProtKB-KW"/>
</dbReference>
<sequence length="313" mass="35848">MDQRDHALPNCERLRHYFDAGLDASAPTSLYSQLSRDPCMDSPFLFSRDSFHLTDLPEPKRKLAANYASDMIYFLDVVDPCATVAVQFGDHELKRRTAGGLIFKKARAIGGAGIILKLNTRRHWNFRVDLDTLSWGSKETRVVWRGATTGLAASTDPTRLDFVKRYHGRFDVCFSALTPQADASCARYLGEKLGIRRQLRCKYVVSLPGNDVATNLKWILASNSVPIMPLPKKDSWLLESQLVPFEHFVPLREDLGDLDDIFAWCAENDRICREISENGRRYMQMFFDRANEEKLFGEIYRRYCLAIEHPEAE</sequence>
<name>A0ABT5YN05_9PROT</name>
<evidence type="ECO:0000313" key="4">
    <source>
        <dbReference type="Proteomes" id="UP001215503"/>
    </source>
</evidence>
<proteinExistence type="predicted"/>
<dbReference type="PANTHER" id="PTHR12203:SF35">
    <property type="entry name" value="PROTEIN O-GLUCOSYLTRANSFERASE 1"/>
    <property type="match status" value="1"/>
</dbReference>
<keyword evidence="1 3" id="KW-0808">Transferase</keyword>
<evidence type="ECO:0000256" key="1">
    <source>
        <dbReference type="ARBA" id="ARBA00022679"/>
    </source>
</evidence>
<protein>
    <submittedName>
        <fullName evidence="3">Glycosyl transferase family 90</fullName>
    </submittedName>
</protein>
<accession>A0ABT5YN05</accession>
<dbReference type="Proteomes" id="UP001215503">
    <property type="component" value="Unassembled WGS sequence"/>
</dbReference>
<evidence type="ECO:0000313" key="3">
    <source>
        <dbReference type="EMBL" id="MDF2096145.1"/>
    </source>
</evidence>
<dbReference type="Pfam" id="PF05686">
    <property type="entry name" value="Glyco_transf_90"/>
    <property type="match status" value="1"/>
</dbReference>
<organism evidence="3 4">
    <name type="scientific">Aquibaculum arenosum</name>
    <dbReference type="NCBI Taxonomy" id="3032591"/>
    <lineage>
        <taxon>Bacteria</taxon>
        <taxon>Pseudomonadati</taxon>
        <taxon>Pseudomonadota</taxon>
        <taxon>Alphaproteobacteria</taxon>
        <taxon>Rhodospirillales</taxon>
        <taxon>Rhodovibrionaceae</taxon>
        <taxon>Aquibaculum</taxon>
    </lineage>
</organism>
<reference evidence="3 4" key="1">
    <citation type="submission" date="2023-03" db="EMBL/GenBank/DDBJ databases">
        <title>Fodinicurvata sp. CAU 1616 isolated from sea sendiment.</title>
        <authorList>
            <person name="Kim W."/>
        </authorList>
    </citation>
    <scope>NUCLEOTIDE SEQUENCE [LARGE SCALE GENOMIC DNA]</scope>
    <source>
        <strain evidence="3 4">CAU 1616</strain>
    </source>
</reference>
<dbReference type="EMBL" id="JARHUD010000005">
    <property type="protein sequence ID" value="MDF2096145.1"/>
    <property type="molecule type" value="Genomic_DNA"/>
</dbReference>
<dbReference type="InterPro" id="IPR051091">
    <property type="entry name" value="O-Glucosyltr/Glycosyltrsf_90"/>
</dbReference>
<dbReference type="SMART" id="SM00672">
    <property type="entry name" value="CAP10"/>
    <property type="match status" value="1"/>
</dbReference>
<gene>
    <name evidence="3" type="ORF">P2G67_09170</name>
</gene>